<name>A0ACB1A1A2_MELEN</name>
<protein>
    <submittedName>
        <fullName evidence="1">Uncharacterized protein</fullName>
    </submittedName>
</protein>
<gene>
    <name evidence="1" type="ORF">MENTE1834_LOCUS32290</name>
</gene>
<dbReference type="EMBL" id="CAVMJV010000055">
    <property type="protein sequence ID" value="CAK5084881.1"/>
    <property type="molecule type" value="Genomic_DNA"/>
</dbReference>
<organism evidence="1 2">
    <name type="scientific">Meloidogyne enterolobii</name>
    <name type="common">Root-knot nematode worm</name>
    <name type="synonym">Meloidogyne mayaguensis</name>
    <dbReference type="NCBI Taxonomy" id="390850"/>
    <lineage>
        <taxon>Eukaryota</taxon>
        <taxon>Metazoa</taxon>
        <taxon>Ecdysozoa</taxon>
        <taxon>Nematoda</taxon>
        <taxon>Chromadorea</taxon>
        <taxon>Rhabditida</taxon>
        <taxon>Tylenchina</taxon>
        <taxon>Tylenchomorpha</taxon>
        <taxon>Tylenchoidea</taxon>
        <taxon>Meloidogynidae</taxon>
        <taxon>Meloidogyninae</taxon>
        <taxon>Meloidogyne</taxon>
    </lineage>
</organism>
<keyword evidence="2" id="KW-1185">Reference proteome</keyword>
<comment type="caution">
    <text evidence="1">The sequence shown here is derived from an EMBL/GenBank/DDBJ whole genome shotgun (WGS) entry which is preliminary data.</text>
</comment>
<dbReference type="Proteomes" id="UP001497535">
    <property type="component" value="Unassembled WGS sequence"/>
</dbReference>
<sequence>MKDQNNNYPGHLLEYTHGRVREYVSRKIPDIRKISDRISYTVSGDFPRSANLSTQGNYRNCSNMQWTYILQCVNLIGRLLKTGLLLETGIILPRWVFLGGHVLDMGLLRWAFIKYGPPWGPP</sequence>
<proteinExistence type="predicted"/>
<evidence type="ECO:0000313" key="1">
    <source>
        <dbReference type="EMBL" id="CAK5084881.1"/>
    </source>
</evidence>
<reference evidence="1" key="1">
    <citation type="submission" date="2023-11" db="EMBL/GenBank/DDBJ databases">
        <authorList>
            <person name="Poullet M."/>
        </authorList>
    </citation>
    <scope>NUCLEOTIDE SEQUENCE</scope>
    <source>
        <strain evidence="1">E1834</strain>
    </source>
</reference>
<evidence type="ECO:0000313" key="2">
    <source>
        <dbReference type="Proteomes" id="UP001497535"/>
    </source>
</evidence>
<accession>A0ACB1A1A2</accession>